<accession>A0ABW2NX28</accession>
<evidence type="ECO:0000313" key="1">
    <source>
        <dbReference type="EMBL" id="MFC7373186.1"/>
    </source>
</evidence>
<dbReference type="SUPFAM" id="SSF109854">
    <property type="entry name" value="DinB/YfiT-like putative metalloenzymes"/>
    <property type="match status" value="1"/>
</dbReference>
<dbReference type="InterPro" id="IPR034660">
    <property type="entry name" value="DinB/YfiT-like"/>
</dbReference>
<evidence type="ECO:0008006" key="3">
    <source>
        <dbReference type="Google" id="ProtNLM"/>
    </source>
</evidence>
<reference evidence="2" key="1">
    <citation type="journal article" date="2019" name="Int. J. Syst. Evol. Microbiol.">
        <title>The Global Catalogue of Microorganisms (GCM) 10K type strain sequencing project: providing services to taxonomists for standard genome sequencing and annotation.</title>
        <authorList>
            <consortium name="The Broad Institute Genomics Platform"/>
            <consortium name="The Broad Institute Genome Sequencing Center for Infectious Disease"/>
            <person name="Wu L."/>
            <person name="Ma J."/>
        </authorList>
    </citation>
    <scope>NUCLEOTIDE SEQUENCE [LARGE SCALE GENOMIC DNA]</scope>
    <source>
        <strain evidence="2">NBRC 106396</strain>
    </source>
</reference>
<keyword evidence="2" id="KW-1185">Reference proteome</keyword>
<dbReference type="Proteomes" id="UP001596549">
    <property type="component" value="Unassembled WGS sequence"/>
</dbReference>
<evidence type="ECO:0000313" key="2">
    <source>
        <dbReference type="Proteomes" id="UP001596549"/>
    </source>
</evidence>
<proteinExistence type="predicted"/>
<sequence length="116" mass="13524">MWEIIRHVNFYLTRYLDRFKGTPALDKIETNDMTFLAVSGESWLDTKEKLTSLLYEWKEETAAADQITLERPVYENGTGNWREVMADIALYAAYHAGQVITIRKQNGWRDPENGVH</sequence>
<dbReference type="Gene3D" id="1.20.120.450">
    <property type="entry name" value="dinb family like domain"/>
    <property type="match status" value="1"/>
</dbReference>
<comment type="caution">
    <text evidence="1">The sequence shown here is derived from an EMBL/GenBank/DDBJ whole genome shotgun (WGS) entry which is preliminary data.</text>
</comment>
<protein>
    <recommendedName>
        <fullName evidence="3">DinB-like domain-containing protein</fullName>
    </recommendedName>
</protein>
<dbReference type="RefSeq" id="WP_379750940.1">
    <property type="nucleotide sequence ID" value="NZ_JBHTCP010000050.1"/>
</dbReference>
<dbReference type="EMBL" id="JBHTCP010000050">
    <property type="protein sequence ID" value="MFC7373186.1"/>
    <property type="molecule type" value="Genomic_DNA"/>
</dbReference>
<gene>
    <name evidence="1" type="ORF">ACFQPF_16210</name>
</gene>
<organism evidence="1 2">
    <name type="scientific">Fictibacillus iocasae</name>
    <dbReference type="NCBI Taxonomy" id="2715437"/>
    <lineage>
        <taxon>Bacteria</taxon>
        <taxon>Bacillati</taxon>
        <taxon>Bacillota</taxon>
        <taxon>Bacilli</taxon>
        <taxon>Bacillales</taxon>
        <taxon>Fictibacillaceae</taxon>
        <taxon>Fictibacillus</taxon>
    </lineage>
</organism>
<name>A0ABW2NX28_9BACL</name>